<keyword evidence="3" id="KW-1185">Reference proteome</keyword>
<dbReference type="AlphaFoldDB" id="A0A316AFW5"/>
<dbReference type="OrthoDB" id="3701328at2"/>
<keyword evidence="1" id="KW-1133">Transmembrane helix</keyword>
<dbReference type="Pfam" id="PF22564">
    <property type="entry name" value="HAAS"/>
    <property type="match status" value="1"/>
</dbReference>
<keyword evidence="1" id="KW-0472">Membrane</keyword>
<dbReference type="RefSeq" id="WP_109772438.1">
    <property type="nucleotide sequence ID" value="NZ_QGDQ01000001.1"/>
</dbReference>
<feature type="transmembrane region" description="Helical" evidence="1">
    <location>
        <begin position="230"/>
        <end position="255"/>
    </location>
</feature>
<sequence length="264" mass="27437">MTAETHSPAVAGYLARLDEASRLLPDALRAELLAQVREHLAELEASGLDDAGLRVALERFGTPEQLVAAEAEQAGLVLVPLGTTTTTRTTTTAAASPSAAPPVAPDRRVWGGLELSAVLLLALGGFVVPVLAPLVGMVLAWLSPRWTRRTKVGAALAFCAPVVLVAVGALVYALWPEHRTVTVVSSDQGTIEVPVPDDVAGDVSDGDEETYVGGFWDSAYPLLNDASSMMLFAVPFALSVLTLAGGMVSGLWLALTGRVSSGGR</sequence>
<protein>
    <submittedName>
        <fullName evidence="2">Uncharacterized protein</fullName>
    </submittedName>
</protein>
<name>A0A316AFW5_9ACTN</name>
<organism evidence="2 3">
    <name type="scientific">Quadrisphaera granulorum</name>
    <dbReference type="NCBI Taxonomy" id="317664"/>
    <lineage>
        <taxon>Bacteria</taxon>
        <taxon>Bacillati</taxon>
        <taxon>Actinomycetota</taxon>
        <taxon>Actinomycetes</taxon>
        <taxon>Kineosporiales</taxon>
        <taxon>Kineosporiaceae</taxon>
        <taxon>Quadrisphaera</taxon>
    </lineage>
</organism>
<gene>
    <name evidence="2" type="ORF">BXY45_101224</name>
</gene>
<dbReference type="Proteomes" id="UP000245469">
    <property type="component" value="Unassembled WGS sequence"/>
</dbReference>
<feature type="transmembrane region" description="Helical" evidence="1">
    <location>
        <begin position="117"/>
        <end position="142"/>
    </location>
</feature>
<comment type="caution">
    <text evidence="2">The sequence shown here is derived from an EMBL/GenBank/DDBJ whole genome shotgun (WGS) entry which is preliminary data.</text>
</comment>
<feature type="transmembrane region" description="Helical" evidence="1">
    <location>
        <begin position="154"/>
        <end position="175"/>
    </location>
</feature>
<reference evidence="2 3" key="1">
    <citation type="submission" date="2018-03" db="EMBL/GenBank/DDBJ databases">
        <title>Genomic Encyclopedia of Archaeal and Bacterial Type Strains, Phase II (KMG-II): from individual species to whole genera.</title>
        <authorList>
            <person name="Goeker M."/>
        </authorList>
    </citation>
    <scope>NUCLEOTIDE SEQUENCE [LARGE SCALE GENOMIC DNA]</scope>
    <source>
        <strain evidence="2 3">DSM 44889</strain>
    </source>
</reference>
<proteinExistence type="predicted"/>
<evidence type="ECO:0000256" key="1">
    <source>
        <dbReference type="SAM" id="Phobius"/>
    </source>
</evidence>
<evidence type="ECO:0000313" key="2">
    <source>
        <dbReference type="EMBL" id="PWJ56249.1"/>
    </source>
</evidence>
<keyword evidence="1" id="KW-0812">Transmembrane</keyword>
<accession>A0A316AFW5</accession>
<dbReference type="EMBL" id="QGDQ01000001">
    <property type="protein sequence ID" value="PWJ56249.1"/>
    <property type="molecule type" value="Genomic_DNA"/>
</dbReference>
<evidence type="ECO:0000313" key="3">
    <source>
        <dbReference type="Proteomes" id="UP000245469"/>
    </source>
</evidence>